<organism evidence="3 4">
    <name type="scientific">Cordylochernes scorpioides</name>
    <dbReference type="NCBI Taxonomy" id="51811"/>
    <lineage>
        <taxon>Eukaryota</taxon>
        <taxon>Metazoa</taxon>
        <taxon>Ecdysozoa</taxon>
        <taxon>Arthropoda</taxon>
        <taxon>Chelicerata</taxon>
        <taxon>Arachnida</taxon>
        <taxon>Pseudoscorpiones</taxon>
        <taxon>Cheliferoidea</taxon>
        <taxon>Chernetidae</taxon>
        <taxon>Cordylochernes</taxon>
    </lineage>
</organism>
<evidence type="ECO:0000256" key="2">
    <source>
        <dbReference type="SAM" id="SignalP"/>
    </source>
</evidence>
<keyword evidence="4" id="KW-1185">Reference proteome</keyword>
<keyword evidence="2" id="KW-0732">Signal</keyword>
<sequence length="119" mass="12816">MSPCILLFIGKWLPLPPSASPSCPACGSPDGSLGHRYWRCPHIRPLVREAFNIVGRPPDLQAWIFGTGLIEDDLAILASAKSRINRYLVQVGLARPSSTPSSPGGEHYRGGGEHLADCI</sequence>
<name>A0ABY6K979_9ARAC</name>
<dbReference type="Proteomes" id="UP001235939">
    <property type="component" value="Chromosome 03"/>
</dbReference>
<reference evidence="3 4" key="1">
    <citation type="submission" date="2022-01" db="EMBL/GenBank/DDBJ databases">
        <title>A chromosomal length assembly of Cordylochernes scorpioides.</title>
        <authorList>
            <person name="Zeh D."/>
            <person name="Zeh J."/>
        </authorList>
    </citation>
    <scope>NUCLEOTIDE SEQUENCE [LARGE SCALE GENOMIC DNA]</scope>
    <source>
        <strain evidence="3">IN4F17</strain>
        <tissue evidence="3">Whole Body</tissue>
    </source>
</reference>
<feature type="compositionally biased region" description="Basic and acidic residues" evidence="1">
    <location>
        <begin position="106"/>
        <end position="119"/>
    </location>
</feature>
<feature type="chain" id="PRO_5046250769" evidence="2">
    <location>
        <begin position="20"/>
        <end position="119"/>
    </location>
</feature>
<feature type="region of interest" description="Disordered" evidence="1">
    <location>
        <begin position="97"/>
        <end position="119"/>
    </location>
</feature>
<dbReference type="EMBL" id="CP092865">
    <property type="protein sequence ID" value="UYV65328.1"/>
    <property type="molecule type" value="Genomic_DNA"/>
</dbReference>
<evidence type="ECO:0000313" key="4">
    <source>
        <dbReference type="Proteomes" id="UP001235939"/>
    </source>
</evidence>
<feature type="signal peptide" evidence="2">
    <location>
        <begin position="1"/>
        <end position="19"/>
    </location>
</feature>
<gene>
    <name evidence="3" type="ORF">LAZ67_3003963</name>
</gene>
<evidence type="ECO:0000313" key="3">
    <source>
        <dbReference type="EMBL" id="UYV65328.1"/>
    </source>
</evidence>
<proteinExistence type="predicted"/>
<protein>
    <submittedName>
        <fullName evidence="3">Uncharacterized protein</fullName>
    </submittedName>
</protein>
<accession>A0ABY6K979</accession>
<evidence type="ECO:0000256" key="1">
    <source>
        <dbReference type="SAM" id="MobiDB-lite"/>
    </source>
</evidence>